<dbReference type="PANTHER" id="PTHR11373:SF4">
    <property type="entry name" value="DEOXYNUCLEOSIDE TRIPHOSPHATE TRIPHOSPHOHYDROLASE SAMHD1"/>
    <property type="match status" value="1"/>
</dbReference>
<dbReference type="EMBL" id="BKCP01010070">
    <property type="protein sequence ID" value="GER51932.1"/>
    <property type="molecule type" value="Genomic_DNA"/>
</dbReference>
<dbReference type="GO" id="GO:0006203">
    <property type="term" value="P:dGTP catabolic process"/>
    <property type="evidence" value="ECO:0007669"/>
    <property type="project" value="TreeGrafter"/>
</dbReference>
<keyword evidence="1" id="KW-0378">Hydrolase</keyword>
<protein>
    <submittedName>
        <fullName evidence="1">HD domain-containing metal-dependentphosphohydrolase family protein</fullName>
    </submittedName>
</protein>
<dbReference type="AlphaFoldDB" id="A0A5A7R3K1"/>
<name>A0A5A7R3K1_STRAF</name>
<dbReference type="OrthoDB" id="9991235at2759"/>
<dbReference type="GO" id="GO:0008832">
    <property type="term" value="F:dGTPase activity"/>
    <property type="evidence" value="ECO:0007669"/>
    <property type="project" value="TreeGrafter"/>
</dbReference>
<evidence type="ECO:0000313" key="1">
    <source>
        <dbReference type="EMBL" id="GER51932.1"/>
    </source>
</evidence>
<dbReference type="InterPro" id="IPR050135">
    <property type="entry name" value="dGTPase-like"/>
</dbReference>
<dbReference type="Proteomes" id="UP000325081">
    <property type="component" value="Unassembled WGS sequence"/>
</dbReference>
<dbReference type="PANTHER" id="PTHR11373">
    <property type="entry name" value="DEOXYNUCLEOSIDE TRIPHOSPHATE TRIPHOSPHOHYDROLASE"/>
    <property type="match status" value="1"/>
</dbReference>
<accession>A0A5A7R3K1</accession>
<dbReference type="GO" id="GO:0005634">
    <property type="term" value="C:nucleus"/>
    <property type="evidence" value="ECO:0007669"/>
    <property type="project" value="TreeGrafter"/>
</dbReference>
<evidence type="ECO:0000313" key="2">
    <source>
        <dbReference type="Proteomes" id="UP000325081"/>
    </source>
</evidence>
<keyword evidence="2" id="KW-1185">Reference proteome</keyword>
<reference evidence="2" key="1">
    <citation type="journal article" date="2019" name="Curr. Biol.">
        <title>Genome Sequence of Striga asiatica Provides Insight into the Evolution of Plant Parasitism.</title>
        <authorList>
            <person name="Yoshida S."/>
            <person name="Kim S."/>
            <person name="Wafula E.K."/>
            <person name="Tanskanen J."/>
            <person name="Kim Y.M."/>
            <person name="Honaas L."/>
            <person name="Yang Z."/>
            <person name="Spallek T."/>
            <person name="Conn C.E."/>
            <person name="Ichihashi Y."/>
            <person name="Cheong K."/>
            <person name="Cui S."/>
            <person name="Der J.P."/>
            <person name="Gundlach H."/>
            <person name="Jiao Y."/>
            <person name="Hori C."/>
            <person name="Ishida J.K."/>
            <person name="Kasahara H."/>
            <person name="Kiba T."/>
            <person name="Kim M.S."/>
            <person name="Koo N."/>
            <person name="Laohavisit A."/>
            <person name="Lee Y.H."/>
            <person name="Lumba S."/>
            <person name="McCourt P."/>
            <person name="Mortimer J.C."/>
            <person name="Mutuku J.M."/>
            <person name="Nomura T."/>
            <person name="Sasaki-Sekimoto Y."/>
            <person name="Seto Y."/>
            <person name="Wang Y."/>
            <person name="Wakatake T."/>
            <person name="Sakakibara H."/>
            <person name="Demura T."/>
            <person name="Yamaguchi S."/>
            <person name="Yoneyama K."/>
            <person name="Manabe R.I."/>
            <person name="Nelson D.C."/>
            <person name="Schulman A.H."/>
            <person name="Timko M.P."/>
            <person name="dePamphilis C.W."/>
            <person name="Choi D."/>
            <person name="Shirasu K."/>
        </authorList>
    </citation>
    <scope>NUCLEOTIDE SEQUENCE [LARGE SCALE GENOMIC DNA]</scope>
    <source>
        <strain evidence="2">cv. UVA1</strain>
    </source>
</reference>
<gene>
    <name evidence="1" type="ORF">STAS_29356</name>
</gene>
<comment type="caution">
    <text evidence="1">The sequence shown here is derived from an EMBL/GenBank/DDBJ whole genome shotgun (WGS) entry which is preliminary data.</text>
</comment>
<sequence length="113" mass="12834">MTSPESEINAALHDLDRTPFEHFLLVPKCTYNPDIAVSIWNQDFVPMAIMLVYALISANSYLQLASHIQDPSQYWKLDDTIIKTTETAPGKNSRKLGTLSFAYANEIYARMHI</sequence>
<proteinExistence type="predicted"/>
<organism evidence="1 2">
    <name type="scientific">Striga asiatica</name>
    <name type="common">Asiatic witchweed</name>
    <name type="synonym">Buchnera asiatica</name>
    <dbReference type="NCBI Taxonomy" id="4170"/>
    <lineage>
        <taxon>Eukaryota</taxon>
        <taxon>Viridiplantae</taxon>
        <taxon>Streptophyta</taxon>
        <taxon>Embryophyta</taxon>
        <taxon>Tracheophyta</taxon>
        <taxon>Spermatophyta</taxon>
        <taxon>Magnoliopsida</taxon>
        <taxon>eudicotyledons</taxon>
        <taxon>Gunneridae</taxon>
        <taxon>Pentapetalae</taxon>
        <taxon>asterids</taxon>
        <taxon>lamiids</taxon>
        <taxon>Lamiales</taxon>
        <taxon>Orobanchaceae</taxon>
        <taxon>Buchnereae</taxon>
        <taxon>Striga</taxon>
    </lineage>
</organism>